<comment type="caution">
    <text evidence="4">The sequence shown here is derived from an EMBL/GenBank/DDBJ whole genome shotgun (WGS) entry which is preliminary data.</text>
</comment>
<gene>
    <name evidence="4" type="ORF">UA45_03000</name>
</gene>
<dbReference type="GO" id="GO:0008168">
    <property type="term" value="F:methyltransferase activity"/>
    <property type="evidence" value="ECO:0007669"/>
    <property type="project" value="InterPro"/>
</dbReference>
<dbReference type="AlphaFoldDB" id="A0A0D8LAU7"/>
<dbReference type="GO" id="GO:0006281">
    <property type="term" value="P:DNA repair"/>
    <property type="evidence" value="ECO:0007669"/>
    <property type="project" value="InterPro"/>
</dbReference>
<evidence type="ECO:0000256" key="1">
    <source>
        <dbReference type="ARBA" id="ARBA00023159"/>
    </source>
</evidence>
<evidence type="ECO:0000313" key="4">
    <source>
        <dbReference type="EMBL" id="KJF78909.1"/>
    </source>
</evidence>
<reference evidence="4 5" key="1">
    <citation type="submission" date="2015-02" db="EMBL/GenBank/DDBJ databases">
        <title>Whole genome shotgun sequencing of cultured foodborne pathogen.</title>
        <authorList>
            <person name="Timme R."/>
            <person name="Allard M.W."/>
            <person name="Strain E."/>
            <person name="Evans P.S."/>
            <person name="Brown E."/>
        </authorList>
    </citation>
    <scope>NUCLEOTIDE SEQUENCE [LARGE SCALE GENOMIC DNA]</scope>
    <source>
        <strain evidence="4 5">GCSL-TSO-24</strain>
    </source>
</reference>
<protein>
    <recommendedName>
        <fullName evidence="3">Ada DNA repair metal-binding domain-containing protein</fullName>
    </recommendedName>
</protein>
<dbReference type="EMBL" id="JZSH01000016">
    <property type="protein sequence ID" value="KJF78909.1"/>
    <property type="molecule type" value="Genomic_DNA"/>
</dbReference>
<dbReference type="Pfam" id="PF02805">
    <property type="entry name" value="Ada_Zn_binding"/>
    <property type="match status" value="1"/>
</dbReference>
<sequence>MGSINSADGIFTRLPSAPVTPVNAAPKAEKKATDQRIRGNRNSKIYHFPDCPGYNRISSKNVEMFADAASAQAAGYSMAKNCKAR</sequence>
<evidence type="ECO:0000256" key="2">
    <source>
        <dbReference type="SAM" id="MobiDB-lite"/>
    </source>
</evidence>
<feature type="domain" description="Ada DNA repair metal-binding" evidence="3">
    <location>
        <begin position="27"/>
        <end position="83"/>
    </location>
</feature>
<dbReference type="GO" id="GO:0008270">
    <property type="term" value="F:zinc ion binding"/>
    <property type="evidence" value="ECO:0007669"/>
    <property type="project" value="InterPro"/>
</dbReference>
<dbReference type="InterPro" id="IPR035451">
    <property type="entry name" value="Ada-like_dom_sf"/>
</dbReference>
<proteinExistence type="predicted"/>
<feature type="compositionally biased region" description="Basic and acidic residues" evidence="2">
    <location>
        <begin position="27"/>
        <end position="37"/>
    </location>
</feature>
<accession>A0A0D8LAU7</accession>
<dbReference type="GO" id="GO:0003677">
    <property type="term" value="F:DNA binding"/>
    <property type="evidence" value="ECO:0007669"/>
    <property type="project" value="InterPro"/>
</dbReference>
<dbReference type="PATRIC" id="fig|582.24.peg.904"/>
<evidence type="ECO:0000259" key="3">
    <source>
        <dbReference type="Pfam" id="PF02805"/>
    </source>
</evidence>
<dbReference type="SUPFAM" id="SSF57884">
    <property type="entry name" value="Ada DNA repair protein, N-terminal domain (N-Ada 10)"/>
    <property type="match status" value="1"/>
</dbReference>
<dbReference type="Proteomes" id="UP000032582">
    <property type="component" value="Unassembled WGS sequence"/>
</dbReference>
<evidence type="ECO:0000313" key="5">
    <source>
        <dbReference type="Proteomes" id="UP000032582"/>
    </source>
</evidence>
<dbReference type="InterPro" id="IPR004026">
    <property type="entry name" value="Ada_DNA_repair_Zn-bd"/>
</dbReference>
<name>A0A0D8LAU7_MORMO</name>
<dbReference type="GO" id="GO:0006355">
    <property type="term" value="P:regulation of DNA-templated transcription"/>
    <property type="evidence" value="ECO:0007669"/>
    <property type="project" value="InterPro"/>
</dbReference>
<keyword evidence="1" id="KW-0010">Activator</keyword>
<dbReference type="Gene3D" id="3.40.10.10">
    <property type="entry name" value="DNA Methylphosphotriester Repair Domain"/>
    <property type="match status" value="1"/>
</dbReference>
<organism evidence="4 5">
    <name type="scientific">Morganella morganii</name>
    <name type="common">Proteus morganii</name>
    <dbReference type="NCBI Taxonomy" id="582"/>
    <lineage>
        <taxon>Bacteria</taxon>
        <taxon>Pseudomonadati</taxon>
        <taxon>Pseudomonadota</taxon>
        <taxon>Gammaproteobacteria</taxon>
        <taxon>Enterobacterales</taxon>
        <taxon>Morganellaceae</taxon>
        <taxon>Morganella</taxon>
    </lineage>
</organism>
<feature type="region of interest" description="Disordered" evidence="2">
    <location>
        <begin position="1"/>
        <end position="44"/>
    </location>
</feature>